<keyword evidence="2" id="KW-1185">Reference proteome</keyword>
<evidence type="ECO:0000313" key="2">
    <source>
        <dbReference type="Proteomes" id="UP001601444"/>
    </source>
</evidence>
<organism evidence="1 2">
    <name type="scientific">Nocardia thailandica</name>
    <dbReference type="NCBI Taxonomy" id="257275"/>
    <lineage>
        <taxon>Bacteria</taxon>
        <taxon>Bacillati</taxon>
        <taxon>Actinomycetota</taxon>
        <taxon>Actinomycetes</taxon>
        <taxon>Mycobacteriales</taxon>
        <taxon>Nocardiaceae</taxon>
        <taxon>Nocardia</taxon>
    </lineage>
</organism>
<proteinExistence type="predicted"/>
<comment type="caution">
    <text evidence="1">The sequence shown here is derived from an EMBL/GenBank/DDBJ whole genome shotgun (WGS) entry which is preliminary data.</text>
</comment>
<gene>
    <name evidence="1" type="ORF">ACFYTF_09425</name>
</gene>
<dbReference type="RefSeq" id="WP_387699740.1">
    <property type="nucleotide sequence ID" value="NZ_JBIAMX010000004.1"/>
</dbReference>
<accession>A0ABW6PL01</accession>
<dbReference type="Proteomes" id="UP001601444">
    <property type="component" value="Unassembled WGS sequence"/>
</dbReference>
<protein>
    <submittedName>
        <fullName evidence="1">Uncharacterized protein</fullName>
    </submittedName>
</protein>
<reference evidence="1 2" key="1">
    <citation type="submission" date="2024-10" db="EMBL/GenBank/DDBJ databases">
        <title>The Natural Products Discovery Center: Release of the First 8490 Sequenced Strains for Exploring Actinobacteria Biosynthetic Diversity.</title>
        <authorList>
            <person name="Kalkreuter E."/>
            <person name="Kautsar S.A."/>
            <person name="Yang D."/>
            <person name="Bader C.D."/>
            <person name="Teijaro C.N."/>
            <person name="Fluegel L."/>
            <person name="Davis C.M."/>
            <person name="Simpson J.R."/>
            <person name="Lauterbach L."/>
            <person name="Steele A.D."/>
            <person name="Gui C."/>
            <person name="Meng S."/>
            <person name="Li G."/>
            <person name="Viehrig K."/>
            <person name="Ye F."/>
            <person name="Su P."/>
            <person name="Kiefer A.F."/>
            <person name="Nichols A."/>
            <person name="Cepeda A.J."/>
            <person name="Yan W."/>
            <person name="Fan B."/>
            <person name="Jiang Y."/>
            <person name="Adhikari A."/>
            <person name="Zheng C.-J."/>
            <person name="Schuster L."/>
            <person name="Cowan T.M."/>
            <person name="Smanski M.J."/>
            <person name="Chevrette M.G."/>
            <person name="De Carvalho L.P.S."/>
            <person name="Shen B."/>
        </authorList>
    </citation>
    <scope>NUCLEOTIDE SEQUENCE [LARGE SCALE GENOMIC DNA]</scope>
    <source>
        <strain evidence="1 2">NPDC004045</strain>
    </source>
</reference>
<name>A0ABW6PL01_9NOCA</name>
<evidence type="ECO:0000313" key="1">
    <source>
        <dbReference type="EMBL" id="MFF0543048.1"/>
    </source>
</evidence>
<sequence length="189" mass="21416">MATPTGDDGPEALEHMSGDKRWAETTEWVRSSLAAKPVGFVLNLGPRAHHTDGETPAPNIQCVRLEKGVYLVRRAFNPLPNPLLVTFAIDGVPLDHWFFDDHFEDGTDSYLFTRNRRAVAAVIEHWFRYENSVDSPAALGCDYRFPQRLLPVDWDRDEDYRFQAIARPPIEGTDFGRIIFEGYGFGSTS</sequence>
<dbReference type="EMBL" id="JBIAMX010000004">
    <property type="protein sequence ID" value="MFF0543048.1"/>
    <property type="molecule type" value="Genomic_DNA"/>
</dbReference>